<evidence type="ECO:0000256" key="8">
    <source>
        <dbReference type="PROSITE-ProRule" id="PRU00354"/>
    </source>
</evidence>
<evidence type="ECO:0000256" key="2">
    <source>
        <dbReference type="ARBA" id="ARBA00022490"/>
    </source>
</evidence>
<evidence type="ECO:0000256" key="3">
    <source>
        <dbReference type="ARBA" id="ARBA00022679"/>
    </source>
</evidence>
<dbReference type="InterPro" id="IPR029063">
    <property type="entry name" value="SAM-dependent_MTases_sf"/>
</dbReference>
<keyword evidence="2" id="KW-0963">Cytoplasm</keyword>
<reference evidence="10 11" key="1">
    <citation type="submission" date="2024-06" db="EMBL/GenBank/DDBJ databases">
        <title>Genomic Encyclopedia of Type Strains, Phase IV (KMG-IV): sequencing the most valuable type-strain genomes for metagenomic binning, comparative biology and taxonomic classification.</title>
        <authorList>
            <person name="Goeker M."/>
        </authorList>
    </citation>
    <scope>NUCLEOTIDE SEQUENCE [LARGE SCALE GENOMIC DNA]</scope>
    <source>
        <strain evidence="10 11">DSM 29780</strain>
    </source>
</reference>
<evidence type="ECO:0000313" key="11">
    <source>
        <dbReference type="Proteomes" id="UP001549047"/>
    </source>
</evidence>
<dbReference type="PROSITE" id="PS01330">
    <property type="entry name" value="PABS_1"/>
    <property type="match status" value="1"/>
</dbReference>
<dbReference type="EMBL" id="JBEPMB010000004">
    <property type="protein sequence ID" value="MET3614703.1"/>
    <property type="molecule type" value="Genomic_DNA"/>
</dbReference>
<dbReference type="Gene3D" id="2.30.140.10">
    <property type="entry name" value="Spermidine synthase, tetramerisation domain"/>
    <property type="match status" value="1"/>
</dbReference>
<comment type="function">
    <text evidence="7">Catalyzes the irreversible transfer of a propylamine group from the amino donor S-adenosylmethioninamine (decarboxy-AdoMet) to putrescine (1,4-diaminobutane) to yield spermidine.</text>
</comment>
<dbReference type="Proteomes" id="UP001549047">
    <property type="component" value="Unassembled WGS sequence"/>
</dbReference>
<protein>
    <recommendedName>
        <fullName evidence="7">Polyamine aminopropyltransferase</fullName>
    </recommendedName>
    <alternativeName>
        <fullName evidence="7">Putrescine aminopropyltransferase</fullName>
        <shortName evidence="7">PAPT</shortName>
    </alternativeName>
    <alternativeName>
        <fullName evidence="7">Spermidine synthase</fullName>
        <shortName evidence="7">SPDS</shortName>
        <shortName evidence="7">SPDSY</shortName>
        <ecNumber evidence="7">2.5.1.16</ecNumber>
    </alternativeName>
</protein>
<feature type="binding site" evidence="7">
    <location>
        <position position="64"/>
    </location>
    <ligand>
        <name>S-methyl-5'-thioadenosine</name>
        <dbReference type="ChEBI" id="CHEBI:17509"/>
    </ligand>
</feature>
<comment type="catalytic activity">
    <reaction evidence="7">
        <text>S-adenosyl 3-(methylsulfanyl)propylamine + putrescine = S-methyl-5'-thioadenosine + spermidine + H(+)</text>
        <dbReference type="Rhea" id="RHEA:12721"/>
        <dbReference type="ChEBI" id="CHEBI:15378"/>
        <dbReference type="ChEBI" id="CHEBI:17509"/>
        <dbReference type="ChEBI" id="CHEBI:57443"/>
        <dbReference type="ChEBI" id="CHEBI:57834"/>
        <dbReference type="ChEBI" id="CHEBI:326268"/>
        <dbReference type="EC" id="2.5.1.16"/>
    </reaction>
</comment>
<dbReference type="Pfam" id="PF01564">
    <property type="entry name" value="Spermine_synth"/>
    <property type="match status" value="1"/>
</dbReference>
<dbReference type="PANTHER" id="PTHR43317:SF11">
    <property type="entry name" value="POLYAMINE AMINOPROPYLTRANSFERASE 2"/>
    <property type="match status" value="1"/>
</dbReference>
<feature type="active site" description="Proton acceptor" evidence="7 8">
    <location>
        <position position="189"/>
    </location>
</feature>
<evidence type="ECO:0000313" key="10">
    <source>
        <dbReference type="EMBL" id="MET3614703.1"/>
    </source>
</evidence>
<proteinExistence type="inferred from homology"/>
<feature type="binding site" evidence="7">
    <location>
        <position position="95"/>
    </location>
    <ligand>
        <name>spermidine</name>
        <dbReference type="ChEBI" id="CHEBI:57834"/>
    </ligand>
</feature>
<dbReference type="EC" id="2.5.1.16" evidence="7"/>
<dbReference type="InterPro" id="IPR001045">
    <property type="entry name" value="Spermi_synthase"/>
</dbReference>
<evidence type="ECO:0000256" key="6">
    <source>
        <dbReference type="ARBA" id="ARBA00048874"/>
    </source>
</evidence>
<feature type="binding site" evidence="7">
    <location>
        <position position="198"/>
    </location>
    <ligand>
        <name>S-methyl-5'-thioadenosine</name>
        <dbReference type="ChEBI" id="CHEBI:17509"/>
    </ligand>
</feature>
<feature type="binding site" evidence="7">
    <location>
        <begin position="171"/>
        <end position="172"/>
    </location>
    <ligand>
        <name>S-methyl-5'-thioadenosine</name>
        <dbReference type="ChEBI" id="CHEBI:17509"/>
    </ligand>
</feature>
<comment type="similarity">
    <text evidence="1 7">Belongs to the spermidine/spermine synthase family.</text>
</comment>
<dbReference type="InterPro" id="IPR030374">
    <property type="entry name" value="PABS"/>
</dbReference>
<gene>
    <name evidence="7" type="primary">speE</name>
    <name evidence="10" type="ORF">ABID16_003040</name>
</gene>
<evidence type="ECO:0000256" key="5">
    <source>
        <dbReference type="ARBA" id="ARBA00023115"/>
    </source>
</evidence>
<evidence type="ECO:0000259" key="9">
    <source>
        <dbReference type="PROSITE" id="PS51006"/>
    </source>
</evidence>
<comment type="caution">
    <text evidence="10">The sequence shown here is derived from an EMBL/GenBank/DDBJ whole genome shotgun (WGS) entry which is preliminary data.</text>
</comment>
<comment type="subunit">
    <text evidence="7">Homodimer or homotetramer.</text>
</comment>
<dbReference type="GO" id="GO:0004766">
    <property type="term" value="F:spermidine synthase activity"/>
    <property type="evidence" value="ECO:0007669"/>
    <property type="project" value="UniProtKB-EC"/>
</dbReference>
<dbReference type="SUPFAM" id="SSF53335">
    <property type="entry name" value="S-adenosyl-L-methionine-dependent methyltransferases"/>
    <property type="match status" value="1"/>
</dbReference>
<dbReference type="HAMAP" id="MF_00198">
    <property type="entry name" value="Spermidine_synth"/>
    <property type="match status" value="1"/>
</dbReference>
<dbReference type="NCBIfam" id="NF037959">
    <property type="entry name" value="MFS_SpdSyn"/>
    <property type="match status" value="1"/>
</dbReference>
<dbReference type="Pfam" id="PF17284">
    <property type="entry name" value="Spermine_synt_N"/>
    <property type="match status" value="1"/>
</dbReference>
<keyword evidence="4 7" id="KW-0745">Spermidine biosynthesis</keyword>
<dbReference type="InterPro" id="IPR037163">
    <property type="entry name" value="Spermidine_synt_N_sf"/>
</dbReference>
<dbReference type="RefSeq" id="WP_354557180.1">
    <property type="nucleotide sequence ID" value="NZ_JBEPMB010000004.1"/>
</dbReference>
<keyword evidence="5 7" id="KW-0620">Polyamine biosynthesis</keyword>
<organism evidence="10 11">
    <name type="scientific">Rhizobium aquaticum</name>
    <dbReference type="NCBI Taxonomy" id="1549636"/>
    <lineage>
        <taxon>Bacteria</taxon>
        <taxon>Pseudomonadati</taxon>
        <taxon>Pseudomonadota</taxon>
        <taxon>Alphaproteobacteria</taxon>
        <taxon>Hyphomicrobiales</taxon>
        <taxon>Rhizobiaceae</taxon>
        <taxon>Rhizobium/Agrobacterium group</taxon>
        <taxon>Rhizobium</taxon>
    </lineage>
</organism>
<evidence type="ECO:0000256" key="4">
    <source>
        <dbReference type="ARBA" id="ARBA00023066"/>
    </source>
</evidence>
<evidence type="ECO:0000256" key="1">
    <source>
        <dbReference type="ARBA" id="ARBA00007867"/>
    </source>
</evidence>
<comment type="caution">
    <text evidence="7">Lacks conserved residue(s) required for the propagation of feature annotation.</text>
</comment>
<dbReference type="InterPro" id="IPR030373">
    <property type="entry name" value="PABS_CS"/>
</dbReference>
<name>A0ABV2J259_9HYPH</name>
<comment type="catalytic activity">
    <reaction evidence="6">
        <text>S-adenosyl 3-(methylsulfanyl)propylamine + spermidine = thermospermine + S-methyl-5'-thioadenosine + H(+)</text>
        <dbReference type="Rhea" id="RHEA:30515"/>
        <dbReference type="ChEBI" id="CHEBI:15378"/>
        <dbReference type="ChEBI" id="CHEBI:17509"/>
        <dbReference type="ChEBI" id="CHEBI:57443"/>
        <dbReference type="ChEBI" id="CHEBI:57834"/>
        <dbReference type="ChEBI" id="CHEBI:59903"/>
        <dbReference type="EC" id="2.5.1.79"/>
    </reaction>
</comment>
<sequence>MSNSDEKAPDYANYILPKGFYYVPPAAFRKEEMPESFFLDKADPFDFYHFRITNICAVQRTPFQTVAIVDTASFGRALFVDGAIQSAADDEALYHEFLVQPAMLLHPNPKDVLIIGGGEGATLREVLAHHTVRSATMVDIDFQAVELCREHLIRWHRGAFDDPRAKLRYDDGRHFLENDSSLYDVIIIDVVDMLDNGPAQSLYTLEFYRTVRQSLRPGGILAVQGLEFSHLDYKQHAALARTIRQVFPDVHSYRAAIPSFLSSWGFLIAGEDIEPTRFTAQALQSRIETRLGEEWLDHLTGEVILSAFVLCRETKIMLSLPGPILRDGLVFADPPDVDEVDPYSAIFPARSA</sequence>
<accession>A0ABV2J259</accession>
<dbReference type="Gene3D" id="3.40.50.150">
    <property type="entry name" value="Vaccinia Virus protein VP39"/>
    <property type="match status" value="1"/>
</dbReference>
<feature type="binding site" evidence="7">
    <location>
        <position position="139"/>
    </location>
    <ligand>
        <name>S-methyl-5'-thioadenosine</name>
        <dbReference type="ChEBI" id="CHEBI:17509"/>
    </ligand>
</feature>
<feature type="binding site" evidence="7">
    <location>
        <position position="119"/>
    </location>
    <ligand>
        <name>spermidine</name>
        <dbReference type="ChEBI" id="CHEBI:57834"/>
    </ligand>
</feature>
<keyword evidence="11" id="KW-1185">Reference proteome</keyword>
<dbReference type="PANTHER" id="PTHR43317">
    <property type="entry name" value="THERMOSPERMINE SYNTHASE ACAULIS5"/>
    <property type="match status" value="1"/>
</dbReference>
<dbReference type="InterPro" id="IPR035246">
    <property type="entry name" value="Spermidine_synt_N"/>
</dbReference>
<keyword evidence="3 7" id="KW-0808">Transferase</keyword>
<dbReference type="CDD" id="cd02440">
    <property type="entry name" value="AdoMet_MTases"/>
    <property type="match status" value="1"/>
</dbReference>
<evidence type="ECO:0000256" key="7">
    <source>
        <dbReference type="HAMAP-Rule" id="MF_00198"/>
    </source>
</evidence>
<comment type="pathway">
    <text evidence="7">Amine and polyamine biosynthesis; spermidine biosynthesis; spermidine from putrescine: step 1/1.</text>
</comment>
<dbReference type="PROSITE" id="PS51006">
    <property type="entry name" value="PABS_2"/>
    <property type="match status" value="1"/>
</dbReference>
<feature type="domain" description="PABS" evidence="9">
    <location>
        <begin position="35"/>
        <end position="271"/>
    </location>
</feature>